<dbReference type="AlphaFoldDB" id="A0A6B2R0Y3"/>
<gene>
    <name evidence="1" type="ORF">G3I67_14450</name>
</gene>
<comment type="caution">
    <text evidence="1">The sequence shown here is derived from an EMBL/GenBank/DDBJ whole genome shotgun (WGS) entry which is preliminary data.</text>
</comment>
<dbReference type="EMBL" id="JAAGRN010000012">
    <property type="protein sequence ID" value="NDY84430.1"/>
    <property type="molecule type" value="Genomic_DNA"/>
</dbReference>
<organism evidence="1">
    <name type="scientific">Sheuella amnicola</name>
    <dbReference type="NCBI Taxonomy" id="2707330"/>
    <lineage>
        <taxon>Bacteria</taxon>
        <taxon>Pseudomonadati</taxon>
        <taxon>Pseudomonadota</taxon>
        <taxon>Betaproteobacteria</taxon>
        <taxon>Burkholderiales</taxon>
        <taxon>Alcaligenaceae</taxon>
        <taxon>Sheuella</taxon>
    </lineage>
</organism>
<sequence length="105" mass="12153">MHAYLKAEIANLCKEASTSDKRSSQSPVYTYTPLRNQIIKLVSEMPPELRQRSWSITELAKQLNGRYKAHPHPQNIAKELMALGWQRTRVWTSEGRGSRIWHPPV</sequence>
<name>A0A6B2R0Y3_9BURK</name>
<evidence type="ECO:0008006" key="2">
    <source>
        <dbReference type="Google" id="ProtNLM"/>
    </source>
</evidence>
<proteinExistence type="predicted"/>
<evidence type="ECO:0000313" key="1">
    <source>
        <dbReference type="EMBL" id="NDY84430.1"/>
    </source>
</evidence>
<accession>A0A6B2R0Y3</accession>
<reference evidence="1" key="1">
    <citation type="submission" date="2020-02" db="EMBL/GenBank/DDBJ databases">
        <authorList>
            <person name="Chen W.-M."/>
        </authorList>
    </citation>
    <scope>NUCLEOTIDE SEQUENCE</scope>
    <source>
        <strain evidence="1">NBD-18</strain>
    </source>
</reference>
<dbReference type="RefSeq" id="WP_163656246.1">
    <property type="nucleotide sequence ID" value="NZ_JAAGRN010000012.1"/>
</dbReference>
<protein>
    <recommendedName>
        <fullName evidence="2">Helix-turn-helix domain-containing protein</fullName>
    </recommendedName>
</protein>